<gene>
    <name evidence="3" type="ORF">HMF3257_34495</name>
</gene>
<dbReference type="InterPro" id="IPR006016">
    <property type="entry name" value="UspA"/>
</dbReference>
<proteinExistence type="inferred from homology"/>
<dbReference type="Gene3D" id="3.40.50.620">
    <property type="entry name" value="HUPs"/>
    <property type="match status" value="2"/>
</dbReference>
<dbReference type="OrthoDB" id="9788959at2"/>
<organism evidence="3 4">
    <name type="scientific">Spirosoma telluris</name>
    <dbReference type="NCBI Taxonomy" id="2183553"/>
    <lineage>
        <taxon>Bacteria</taxon>
        <taxon>Pseudomonadati</taxon>
        <taxon>Bacteroidota</taxon>
        <taxon>Cytophagia</taxon>
        <taxon>Cytophagales</taxon>
        <taxon>Cytophagaceae</taxon>
        <taxon>Spirosoma</taxon>
    </lineage>
</organism>
<dbReference type="InterPro" id="IPR014729">
    <property type="entry name" value="Rossmann-like_a/b/a_fold"/>
</dbReference>
<dbReference type="InterPro" id="IPR006015">
    <property type="entry name" value="Universal_stress_UspA"/>
</dbReference>
<dbReference type="Proteomes" id="UP000249016">
    <property type="component" value="Unassembled WGS sequence"/>
</dbReference>
<protein>
    <submittedName>
        <fullName evidence="3">Universal stress protein</fullName>
    </submittedName>
</protein>
<name>A0A327NRR2_9BACT</name>
<keyword evidence="4" id="KW-1185">Reference proteome</keyword>
<dbReference type="PANTHER" id="PTHR46268:SF6">
    <property type="entry name" value="UNIVERSAL STRESS PROTEIN UP12"/>
    <property type="match status" value="1"/>
</dbReference>
<sequence length="307" mass="33778">MEGLDTILVHVDFTERSLNALAVATGLCYQKQTRLHLLYVLSPDSVRTGAFNDQVPDLSNEHLVREGADMVQMLATVTTQEQHVNCSGSCRVGLIPTEVVAVARELQASLIVMGTQVGADAQPFRLNSEAYQVIKEADCPVLTVPDHQKWTSFERILFPVRPIPGALDKYEFARQLIRKNVAELVVLALSAPEEVISIHQLQEEIITLNTKLVQDGISSQTVFCQTDLMAETVLEKASELNADLLIITAGLVTTTANFFIGSFTQQIIHNAHVPVLSIRPYSEPAQRDAAVFWQYGRDDPGLSAIGL</sequence>
<comment type="caution">
    <text evidence="3">The sequence shown here is derived from an EMBL/GenBank/DDBJ whole genome shotgun (WGS) entry which is preliminary data.</text>
</comment>
<comment type="similarity">
    <text evidence="1">Belongs to the universal stress protein A family.</text>
</comment>
<feature type="domain" description="UspA" evidence="2">
    <location>
        <begin position="5"/>
        <end position="145"/>
    </location>
</feature>
<dbReference type="EMBL" id="QLII01000001">
    <property type="protein sequence ID" value="RAI77937.1"/>
    <property type="molecule type" value="Genomic_DNA"/>
</dbReference>
<dbReference type="AlphaFoldDB" id="A0A327NRR2"/>
<dbReference type="PANTHER" id="PTHR46268">
    <property type="entry name" value="STRESS RESPONSE PROTEIN NHAX"/>
    <property type="match status" value="1"/>
</dbReference>
<evidence type="ECO:0000256" key="1">
    <source>
        <dbReference type="ARBA" id="ARBA00008791"/>
    </source>
</evidence>
<dbReference type="Pfam" id="PF00582">
    <property type="entry name" value="Usp"/>
    <property type="match status" value="2"/>
</dbReference>
<accession>A0A327NRR2</accession>
<reference evidence="3 4" key="1">
    <citation type="submission" date="2018-06" db="EMBL/GenBank/DDBJ databases">
        <title>Spirosoma sp. HMF3257 Genome sequencing and assembly.</title>
        <authorList>
            <person name="Kang H."/>
            <person name="Cha I."/>
            <person name="Kim H."/>
            <person name="Kang J."/>
            <person name="Joh K."/>
        </authorList>
    </citation>
    <scope>NUCLEOTIDE SEQUENCE [LARGE SCALE GENOMIC DNA]</scope>
    <source>
        <strain evidence="3 4">HMF3257</strain>
    </source>
</reference>
<evidence type="ECO:0000259" key="2">
    <source>
        <dbReference type="Pfam" id="PF00582"/>
    </source>
</evidence>
<dbReference type="RefSeq" id="WP_111349102.1">
    <property type="nucleotide sequence ID" value="NZ_QLII01000001.1"/>
</dbReference>
<dbReference type="CDD" id="cd00293">
    <property type="entry name" value="USP-like"/>
    <property type="match status" value="2"/>
</dbReference>
<dbReference type="SUPFAM" id="SSF52402">
    <property type="entry name" value="Adenine nucleotide alpha hydrolases-like"/>
    <property type="match status" value="2"/>
</dbReference>
<evidence type="ECO:0000313" key="3">
    <source>
        <dbReference type="EMBL" id="RAI77937.1"/>
    </source>
</evidence>
<dbReference type="PRINTS" id="PR01438">
    <property type="entry name" value="UNVRSLSTRESS"/>
</dbReference>
<feature type="domain" description="UspA" evidence="2">
    <location>
        <begin position="186"/>
        <end position="279"/>
    </location>
</feature>
<evidence type="ECO:0000313" key="4">
    <source>
        <dbReference type="Proteomes" id="UP000249016"/>
    </source>
</evidence>